<evidence type="ECO:0000313" key="14">
    <source>
        <dbReference type="EMBL" id="UNI18657.1"/>
    </source>
</evidence>
<evidence type="ECO:0000256" key="2">
    <source>
        <dbReference type="ARBA" id="ARBA00005927"/>
    </source>
</evidence>
<dbReference type="PANTHER" id="PTHR13402:SF6">
    <property type="entry name" value="SECRETORY 16, ISOFORM I"/>
    <property type="match status" value="1"/>
</dbReference>
<feature type="compositionally biased region" description="Low complexity" evidence="11">
    <location>
        <begin position="723"/>
        <end position="735"/>
    </location>
</feature>
<feature type="compositionally biased region" description="Polar residues" evidence="11">
    <location>
        <begin position="1604"/>
        <end position="1642"/>
    </location>
</feature>
<feature type="domain" description="Sec16 central conserved" evidence="13">
    <location>
        <begin position="968"/>
        <end position="1086"/>
    </location>
</feature>
<feature type="compositionally biased region" description="Low complexity" evidence="11">
    <location>
        <begin position="633"/>
        <end position="655"/>
    </location>
</feature>
<dbReference type="Proteomes" id="UP000829364">
    <property type="component" value="Chromosome 4"/>
</dbReference>
<dbReference type="GO" id="GO:0015031">
    <property type="term" value="P:protein transport"/>
    <property type="evidence" value="ECO:0007669"/>
    <property type="project" value="UniProtKB-KW"/>
</dbReference>
<feature type="compositionally biased region" description="Polar residues" evidence="11">
    <location>
        <begin position="150"/>
        <end position="175"/>
    </location>
</feature>
<evidence type="ECO:0000256" key="1">
    <source>
        <dbReference type="ARBA" id="ARBA00004397"/>
    </source>
</evidence>
<dbReference type="InterPro" id="IPR024340">
    <property type="entry name" value="Sec16_CCD"/>
</dbReference>
<feature type="region of interest" description="Disordered" evidence="11">
    <location>
        <begin position="1495"/>
        <end position="1565"/>
    </location>
</feature>
<feature type="compositionally biased region" description="Polar residues" evidence="11">
    <location>
        <begin position="1"/>
        <end position="10"/>
    </location>
</feature>
<dbReference type="InterPro" id="IPR024298">
    <property type="entry name" value="Sec16_Sec23-bd"/>
</dbReference>
<dbReference type="KEGG" id="ptkz:JDV02_004911"/>
<evidence type="ECO:0000256" key="8">
    <source>
        <dbReference type="ARBA" id="ARBA00023136"/>
    </source>
</evidence>
<name>A0A9Q8QG63_9HYPO</name>
<sequence length="1939" mass="205666">MASELPSSTWHPALMPNRTDVATAAVRDSDHPTEPTAGSGTDSPQEPTASRVDADPENGQDHADAWFANDHDDGDGDAWLASDEPTAEVAPSSTTPAPERAEEAQDDGDAWLTNDTDDHGGDAWLVSDDAKPHDAADQEAADQDARATPPTETSWAPATKHSSSMSFARTVSHDINFNDDDGTEFSPTRSDVDTFSFMPPTDRTNSFPVVPPMTTSSNETTDQPLPATQALDLLEETEREAEFDEQRYLAGNTSEELDPLEKVDTGRPKHAASRSIGGEIQEPDAIEARYEEGLPLIPQVEQGHDDAHDHGQRAFTDPFADDDGNEDGFFSQTQTTETQPDGVADNIHPIERKSTMQVLGSLDHEPLSRQSTLEETVEEHQDAAEEHQDTPEQQTSEEAQPPAEDLASKWQEAFASEDDEGDFLLEDSAAETKDIDAAAFLGSDDEGFLDDDDVAQDPRPAPAATSQSLTTNPYAPSAVAPQPTPTAYTPAAAIPPTQTFPYQQATAPTPFGQPPPLRPEMTKAQSFADKAKGGYASPYDLPTDLVGTTIKPRKRASMQQLPKDLPPAPPRSASMTSPNRPPSTGPPSAAAPPSGPPLNPKASAPALRSQSGFFEDLPVQPKPRPGSRQSNRAQSPSSYTPTSQQPASFPPTAGVAPPPASAPPPQQFPHTPGITNLVAPERVSPYAALHSAPPMPPPSTGATRYSPAPAHQPSPQSAPPPASASRYSPAPAHRAGGSYSPSGPATPSQGAHPHLPRTSSPLAHFDSSVEKLHSAAHGPNGDVHHVDRRSSSSFEPRLSRVSSLPPTREVDEEDEEDTVPANRSFSTSHPAPPVASVESKYSPAGPPAARHTPPLPSAHHAAATLSPPKRTVSNYMPHAVSAPQVPQVGMVPPARASTQSPTAAHRQYKPAEAAPRPLSSHASGAPPMAKTTPAAHVPARTRGQSLTMNMVAPTDGREQDPLGRWKGAPLIAWGVGGTVVTSFPQSVPRYSMNQTAPTIVRTAGEVKVRHIKDIEPLQDRLVKFPGPLRGKSKKKEALAWLVAGIDAQEKELPEISFHANLSLEAKRGVERLLLWKLLRVFVEHDGTLEGTPAVEKAVRDILSPGTVTPTADNDALFPTAASLGAQGGPVSSMQADGADPAAMEQIRLNLLKGDRETAVWSAVDKRLWGHAMLISQTVSPDLYKQVAQEFVRKEVNYPGHSNESLGALYKVLSGNYDDCVDELVPSHARAGLQLMTTESASGPARDAVDGLDKWRETVTLILSNRSVDDIRGLNALGRLLSSYGRAEAAHICFIFSRSLSVFGGLDDAKVDFVLLGSDHRRQSDQFAKETEALQLSEVYEYGLSLGNSVAAAAGAPHLAAYKLQYAITLAEYGYRDKALQYCETIAAAMVSQTKRSPHYHVILEAAVEDFMTRLKQAPRELSTSWISKPSMNKVSDSMWNRFNKFVAGDDADGNGNGTGEAENGPFARIASSPNLSRSPSVSNFEVYGVSSPGYTSNPAPHVPAPLASTATSRYAPAPTQSTGSANPYAASHYPAAPTSSGRNSNEYSHNPYEPARPDVNASAAPVGNGYAPTGYAPAAPGYQPVSADPAPAPAPQIASHEHTAPQQLAPSGYQSYGLQESPSIYPSATSNGEPTYPQSQGYQPPAYGYEPPSMAPAVDTVSSEPAADSGNGGYEPPSFQPYGYEPPSYQPEPEGEGDEDAAKPKKKGVMYDDEDDIPAVKAQGKSKADKDRENEEMFRKAAEEDAKRAASQQAGKKGWGFSNWFGGGKKEEGNIGEASPGKPIRAKLGEASSFVYDPELKRWINKKSGAENTEVKKATPPPPRAMARSASGTPMPADVTPPPSGGRSSVPPPSGPPRPTAGLTPQASTESLTATPPTLTHSASNPNLAAGPPSGPPSRPATSMSNASSIDDLLGAAGPRKGGTKKPRKAGRYVDVMAK</sequence>
<feature type="compositionally biased region" description="Pro residues" evidence="11">
    <location>
        <begin position="579"/>
        <end position="599"/>
    </location>
</feature>
<keyword evidence="15" id="KW-1185">Reference proteome</keyword>
<feature type="region of interest" description="Disordered" evidence="11">
    <location>
        <begin position="1804"/>
        <end position="1939"/>
    </location>
</feature>
<dbReference type="GO" id="GO:0007030">
    <property type="term" value="P:Golgi organization"/>
    <property type="evidence" value="ECO:0007669"/>
    <property type="project" value="TreeGrafter"/>
</dbReference>
<evidence type="ECO:0000256" key="3">
    <source>
        <dbReference type="ARBA" id="ARBA00022448"/>
    </source>
</evidence>
<evidence type="ECO:0000256" key="9">
    <source>
        <dbReference type="ARBA" id="ARBA00024687"/>
    </source>
</evidence>
<evidence type="ECO:0000256" key="11">
    <source>
        <dbReference type="SAM" id="MobiDB-lite"/>
    </source>
</evidence>
<keyword evidence="4 10" id="KW-0256">Endoplasmic reticulum</keyword>
<dbReference type="GO" id="GO:0012507">
    <property type="term" value="C:ER to Golgi transport vesicle membrane"/>
    <property type="evidence" value="ECO:0007669"/>
    <property type="project" value="TreeGrafter"/>
</dbReference>
<dbReference type="GO" id="GO:0016192">
    <property type="term" value="P:vesicle-mediated transport"/>
    <property type="evidence" value="ECO:0007669"/>
    <property type="project" value="UniProtKB-KW"/>
</dbReference>
<feature type="compositionally biased region" description="Acidic residues" evidence="11">
    <location>
        <begin position="443"/>
        <end position="455"/>
    </location>
</feature>
<feature type="region of interest" description="Disordered" evidence="11">
    <location>
        <begin position="239"/>
        <end position="862"/>
    </location>
</feature>
<gene>
    <name evidence="14" type="primary">SEC16</name>
    <name evidence="14" type="ORF">JDV02_004911</name>
</gene>
<evidence type="ECO:0000313" key="15">
    <source>
        <dbReference type="Proteomes" id="UP000829364"/>
    </source>
</evidence>
<feature type="compositionally biased region" description="Pro residues" evidence="11">
    <location>
        <begin position="656"/>
        <end position="667"/>
    </location>
</feature>
<keyword evidence="6 10" id="KW-0653">Protein transport</keyword>
<evidence type="ECO:0000256" key="7">
    <source>
        <dbReference type="ARBA" id="ARBA00023006"/>
    </source>
</evidence>
<feature type="region of interest" description="Disordered" evidence="11">
    <location>
        <begin position="1"/>
        <end position="226"/>
    </location>
</feature>
<feature type="region of interest" description="Disordered" evidence="11">
    <location>
        <begin position="1450"/>
        <end position="1480"/>
    </location>
</feature>
<dbReference type="Pfam" id="PF12932">
    <property type="entry name" value="Sec16"/>
    <property type="match status" value="1"/>
</dbReference>
<dbReference type="FunFam" id="1.25.40.1030:FF:000008">
    <property type="entry name" value="Protein transport protein sec16"/>
    <property type="match status" value="1"/>
</dbReference>
<evidence type="ECO:0000259" key="12">
    <source>
        <dbReference type="Pfam" id="PF12931"/>
    </source>
</evidence>
<evidence type="ECO:0000256" key="6">
    <source>
        <dbReference type="ARBA" id="ARBA00022927"/>
    </source>
</evidence>
<dbReference type="RefSeq" id="XP_047842138.1">
    <property type="nucleotide sequence ID" value="XM_047986158.1"/>
</dbReference>
<dbReference type="GO" id="GO:0005789">
    <property type="term" value="C:endoplasmic reticulum membrane"/>
    <property type="evidence" value="ECO:0007669"/>
    <property type="project" value="UniProtKB-SubCell"/>
</dbReference>
<keyword evidence="5 10" id="KW-0931">ER-Golgi transport</keyword>
<feature type="compositionally biased region" description="Basic and acidic residues" evidence="11">
    <location>
        <begin position="302"/>
        <end position="312"/>
    </location>
</feature>
<feature type="compositionally biased region" description="Polar residues" evidence="11">
    <location>
        <begin position="202"/>
        <end position="223"/>
    </location>
</feature>
<dbReference type="GO" id="GO:0070971">
    <property type="term" value="C:endoplasmic reticulum exit site"/>
    <property type="evidence" value="ECO:0007669"/>
    <property type="project" value="TreeGrafter"/>
</dbReference>
<feature type="compositionally biased region" description="Acidic residues" evidence="11">
    <location>
        <begin position="415"/>
        <end position="429"/>
    </location>
</feature>
<proteinExistence type="inferred from homology"/>
<reference evidence="14" key="1">
    <citation type="submission" date="2021-11" db="EMBL/GenBank/DDBJ databases">
        <title>Purpureocillium_takamizusanense_genome.</title>
        <authorList>
            <person name="Nguyen N.-H."/>
        </authorList>
    </citation>
    <scope>NUCLEOTIDE SEQUENCE</scope>
    <source>
        <strain evidence="14">PT3</strain>
    </source>
</reference>
<protein>
    <recommendedName>
        <fullName evidence="10">Protein transport protein sec16</fullName>
    </recommendedName>
</protein>
<feature type="compositionally biased region" description="Polar residues" evidence="11">
    <location>
        <begin position="1863"/>
        <end position="1884"/>
    </location>
</feature>
<feature type="compositionally biased region" description="Polar residues" evidence="11">
    <location>
        <begin position="1508"/>
        <end position="1525"/>
    </location>
</feature>
<evidence type="ECO:0000256" key="10">
    <source>
        <dbReference type="RuleBase" id="RU364101"/>
    </source>
</evidence>
<dbReference type="CDD" id="cd09233">
    <property type="entry name" value="ACE1-Sec16-like"/>
    <property type="match status" value="1"/>
</dbReference>
<feature type="compositionally biased region" description="Polar residues" evidence="11">
    <location>
        <begin position="330"/>
        <end position="339"/>
    </location>
</feature>
<dbReference type="Gene3D" id="1.25.40.1030">
    <property type="match status" value="1"/>
</dbReference>
<feature type="compositionally biased region" description="Polar residues" evidence="11">
    <location>
        <begin position="1537"/>
        <end position="1548"/>
    </location>
</feature>
<feature type="compositionally biased region" description="Low complexity" evidence="11">
    <location>
        <begin position="1471"/>
        <end position="1480"/>
    </location>
</feature>
<dbReference type="EMBL" id="CP086357">
    <property type="protein sequence ID" value="UNI18657.1"/>
    <property type="molecule type" value="Genomic_DNA"/>
</dbReference>
<dbReference type="Pfam" id="PF12931">
    <property type="entry name" value="TPR_Sec16"/>
    <property type="match status" value="1"/>
</dbReference>
<feature type="compositionally biased region" description="Pro residues" evidence="11">
    <location>
        <begin position="710"/>
        <end position="722"/>
    </location>
</feature>
<feature type="compositionally biased region" description="Basic residues" evidence="11">
    <location>
        <begin position="1922"/>
        <end position="1931"/>
    </location>
</feature>
<evidence type="ECO:0000256" key="5">
    <source>
        <dbReference type="ARBA" id="ARBA00022892"/>
    </source>
</evidence>
<comment type="subcellular location">
    <subcellularLocation>
        <location evidence="1">Endoplasmic reticulum membrane</location>
        <topology evidence="1">Peripheral membrane protein</topology>
        <orientation evidence="1">Cytoplasmic side</orientation>
    </subcellularLocation>
</comment>
<keyword evidence="7 10" id="KW-0072">Autophagy</keyword>
<dbReference type="GO" id="GO:0070973">
    <property type="term" value="P:protein localization to endoplasmic reticulum exit site"/>
    <property type="evidence" value="ECO:0007669"/>
    <property type="project" value="TreeGrafter"/>
</dbReference>
<feature type="compositionally biased region" description="Polar residues" evidence="11">
    <location>
        <begin position="464"/>
        <end position="474"/>
    </location>
</feature>
<dbReference type="GO" id="GO:0006914">
    <property type="term" value="P:autophagy"/>
    <property type="evidence" value="ECO:0007669"/>
    <property type="project" value="UniProtKB-KW"/>
</dbReference>
<feature type="compositionally biased region" description="Polar residues" evidence="11">
    <location>
        <begin position="739"/>
        <end position="749"/>
    </location>
</feature>
<feature type="compositionally biased region" description="Low complexity" evidence="11">
    <location>
        <begin position="485"/>
        <end position="501"/>
    </location>
</feature>
<accession>A0A9Q8QG63</accession>
<feature type="domain" description="Sec16 Sec23-binding" evidence="12">
    <location>
        <begin position="1146"/>
        <end position="1449"/>
    </location>
</feature>
<comment type="similarity">
    <text evidence="2 10">Belongs to the SEC16 family.</text>
</comment>
<keyword evidence="8 10" id="KW-0472">Membrane</keyword>
<feature type="compositionally biased region" description="Basic and acidic residues" evidence="11">
    <location>
        <begin position="1726"/>
        <end position="1748"/>
    </location>
</feature>
<dbReference type="OrthoDB" id="8918678at2759"/>
<organism evidence="14 15">
    <name type="scientific">Purpureocillium takamizusanense</name>
    <dbReference type="NCBI Taxonomy" id="2060973"/>
    <lineage>
        <taxon>Eukaryota</taxon>
        <taxon>Fungi</taxon>
        <taxon>Dikarya</taxon>
        <taxon>Ascomycota</taxon>
        <taxon>Pezizomycotina</taxon>
        <taxon>Sordariomycetes</taxon>
        <taxon>Hypocreomycetidae</taxon>
        <taxon>Hypocreales</taxon>
        <taxon>Ophiocordycipitaceae</taxon>
        <taxon>Purpureocillium</taxon>
    </lineage>
</organism>
<evidence type="ECO:0000256" key="4">
    <source>
        <dbReference type="ARBA" id="ARBA00022824"/>
    </source>
</evidence>
<dbReference type="GeneID" id="72066862"/>
<keyword evidence="3 10" id="KW-0813">Transport</keyword>
<comment type="function">
    <text evidence="9 10">Involved in the initiation of assembly of the COPII coat required for the formation of transport vesicles from the endoplasmic reticulum (ER) and the selection of cargo molecules. Also involved in autophagy.</text>
</comment>
<feature type="compositionally biased region" description="Polar residues" evidence="11">
    <location>
        <begin position="36"/>
        <end position="48"/>
    </location>
</feature>
<feature type="region of interest" description="Disordered" evidence="11">
    <location>
        <begin position="888"/>
        <end position="938"/>
    </location>
</feature>
<dbReference type="PANTHER" id="PTHR13402">
    <property type="entry name" value="RGPR-RELATED"/>
    <property type="match status" value="1"/>
</dbReference>
<feature type="region of interest" description="Disordered" evidence="11">
    <location>
        <begin position="1581"/>
        <end position="1784"/>
    </location>
</feature>
<feature type="compositionally biased region" description="Pro residues" evidence="11">
    <location>
        <begin position="1839"/>
        <end position="1859"/>
    </location>
</feature>
<evidence type="ECO:0000259" key="13">
    <source>
        <dbReference type="Pfam" id="PF12932"/>
    </source>
</evidence>
<feature type="compositionally biased region" description="Basic and acidic residues" evidence="11">
    <location>
        <begin position="378"/>
        <end position="390"/>
    </location>
</feature>